<gene>
    <name evidence="2" type="ORF">SAMN04487907_103389</name>
</gene>
<protein>
    <submittedName>
        <fullName evidence="2">Uncharacterized protein</fullName>
    </submittedName>
</protein>
<organism evidence="2 3">
    <name type="scientific">Zunongwangia mangrovi</name>
    <dbReference type="NCBI Taxonomy" id="1334022"/>
    <lineage>
        <taxon>Bacteria</taxon>
        <taxon>Pseudomonadati</taxon>
        <taxon>Bacteroidota</taxon>
        <taxon>Flavobacteriia</taxon>
        <taxon>Flavobacteriales</taxon>
        <taxon>Flavobacteriaceae</taxon>
        <taxon>Zunongwangia</taxon>
    </lineage>
</organism>
<accession>A0A1I1IC73</accession>
<keyword evidence="3" id="KW-1185">Reference proteome</keyword>
<dbReference type="EMBL" id="FOKV01000003">
    <property type="protein sequence ID" value="SFC33877.1"/>
    <property type="molecule type" value="Genomic_DNA"/>
</dbReference>
<name>A0A1I1IC73_9FLAO</name>
<feature type="transmembrane region" description="Helical" evidence="1">
    <location>
        <begin position="48"/>
        <end position="66"/>
    </location>
</feature>
<keyword evidence="1" id="KW-1133">Transmembrane helix</keyword>
<keyword evidence="1" id="KW-0812">Transmembrane</keyword>
<proteinExistence type="predicted"/>
<reference evidence="3" key="1">
    <citation type="submission" date="2016-10" db="EMBL/GenBank/DDBJ databases">
        <authorList>
            <person name="Varghese N."/>
            <person name="Submissions S."/>
        </authorList>
    </citation>
    <scope>NUCLEOTIDE SEQUENCE [LARGE SCALE GENOMIC DNA]</scope>
    <source>
        <strain evidence="3">DSM 24499</strain>
    </source>
</reference>
<evidence type="ECO:0000313" key="3">
    <source>
        <dbReference type="Proteomes" id="UP000199438"/>
    </source>
</evidence>
<evidence type="ECO:0000313" key="2">
    <source>
        <dbReference type="EMBL" id="SFC33877.1"/>
    </source>
</evidence>
<sequence length="75" mass="8756">MNIINLNDEGRISEYLGLGVFTLSILVNIILFFLVYNISVKYKLDWKFNLWTTLIIMVISSILILSDQILHIRIL</sequence>
<dbReference type="Proteomes" id="UP000199438">
    <property type="component" value="Unassembled WGS sequence"/>
</dbReference>
<feature type="transmembrane region" description="Helical" evidence="1">
    <location>
        <begin position="15"/>
        <end position="36"/>
    </location>
</feature>
<evidence type="ECO:0000256" key="1">
    <source>
        <dbReference type="SAM" id="Phobius"/>
    </source>
</evidence>
<dbReference type="AlphaFoldDB" id="A0A1I1IC73"/>
<keyword evidence="1" id="KW-0472">Membrane</keyword>